<sequence>MTPTRVVIVAGPSGAGKSHLARRLAWPVLRLDDFYREGHDPDLPMSPLGIPDWDDVRSWDAPAALEAIVALCAEGEADVPVYDLGLSRRTGMRRVSVPGQRFIAEGLFAPNIVGACRDAGVLGDAICLVRPRLLTFALRLARDLREARKPPSVLIRRGWQLLGAEGEVVARAVAAGCEPMSPRRAYARLAPQEPAR</sequence>
<dbReference type="InterPro" id="IPR027417">
    <property type="entry name" value="P-loop_NTPase"/>
</dbReference>
<dbReference type="Gene3D" id="3.40.50.300">
    <property type="entry name" value="P-loop containing nucleotide triphosphate hydrolases"/>
    <property type="match status" value="1"/>
</dbReference>
<keyword evidence="1" id="KW-0067">ATP-binding</keyword>
<comment type="caution">
    <text evidence="1">The sequence shown here is derived from an EMBL/GenBank/DDBJ whole genome shotgun (WGS) entry which is preliminary data.</text>
</comment>
<dbReference type="AlphaFoldDB" id="A0A3N6WJI6"/>
<dbReference type="EMBL" id="RQJX01000011">
    <property type="protein sequence ID" value="RQN07736.1"/>
    <property type="molecule type" value="Genomic_DNA"/>
</dbReference>
<keyword evidence="2" id="KW-1185">Reference proteome</keyword>
<evidence type="ECO:0000313" key="1">
    <source>
        <dbReference type="EMBL" id="RQN07736.1"/>
    </source>
</evidence>
<dbReference type="GO" id="GO:0005524">
    <property type="term" value="F:ATP binding"/>
    <property type="evidence" value="ECO:0007669"/>
    <property type="project" value="UniProtKB-KW"/>
</dbReference>
<dbReference type="OrthoDB" id="3691767at2"/>
<gene>
    <name evidence="1" type="ORF">EHW97_09245</name>
</gene>
<dbReference type="SUPFAM" id="SSF52540">
    <property type="entry name" value="P-loop containing nucleoside triphosphate hydrolases"/>
    <property type="match status" value="1"/>
</dbReference>
<evidence type="ECO:0000313" key="2">
    <source>
        <dbReference type="Proteomes" id="UP000275225"/>
    </source>
</evidence>
<dbReference type="Proteomes" id="UP000275225">
    <property type="component" value="Unassembled WGS sequence"/>
</dbReference>
<keyword evidence="1" id="KW-0547">Nucleotide-binding</keyword>
<accession>A0A3N6WJI6</accession>
<protein>
    <submittedName>
        <fullName evidence="1">ATP-binding protein</fullName>
    </submittedName>
</protein>
<reference evidence="1 2" key="1">
    <citation type="submission" date="2018-11" db="EMBL/GenBank/DDBJ databases">
        <authorList>
            <person name="Li F."/>
        </authorList>
    </citation>
    <scope>NUCLEOTIDE SEQUENCE [LARGE SCALE GENOMIC DNA]</scope>
    <source>
        <strain evidence="1 2">YS17T</strain>
    </source>
</reference>
<name>A0A3N6WJI6_9ACTN</name>
<organism evidence="1 2">
    <name type="scientific">Aeromicrobium camelliae</name>
    <dbReference type="NCBI Taxonomy" id="1538144"/>
    <lineage>
        <taxon>Bacteria</taxon>
        <taxon>Bacillati</taxon>
        <taxon>Actinomycetota</taxon>
        <taxon>Actinomycetes</taxon>
        <taxon>Propionibacteriales</taxon>
        <taxon>Nocardioidaceae</taxon>
        <taxon>Aeromicrobium</taxon>
    </lineage>
</organism>
<proteinExistence type="predicted"/>